<dbReference type="EMBL" id="JAVHJL010000005">
    <property type="protein sequence ID" value="KAK6503887.1"/>
    <property type="molecule type" value="Genomic_DNA"/>
</dbReference>
<dbReference type="Proteomes" id="UP001370758">
    <property type="component" value="Unassembled WGS sequence"/>
</dbReference>
<dbReference type="Gene3D" id="3.80.10.10">
    <property type="entry name" value="Ribonuclease Inhibitor"/>
    <property type="match status" value="1"/>
</dbReference>
<sequence>MASTSRALKWAGRKLGDGTSDTTNTAGKKPPLTLETLPYDILISICEYIAPEDGPWPCQDETCSICASQHIVMREKVSTVERIRQQISSIRLTRPSAMNPLPNTNYYAAFSQTSKYLREIAIPFVFRAMRIAPRTGEEYMRLGRELLLMEGKGIFESVRKLSIVFSPDIYLDENLCLRNEFPVFKQSDMLISSMEIILRNITKLDTLLCKIDFVKENFRLNSLPLTKERRIPVGSLMISYGCGWLLPHLEPRRLMIRKGNEETWYHIVRAETEVARRSTLKIRTESLRLRGIDHPERDTRAVRFYKDLKTCANFLTELRIFTYIVDNNGIKDLLQCVPYLERLHLENHWHSWSRPDRLTFFDLSVTLSCLHSLVYLHIWNDSDSAREYDIRDENIHASFARNCKSLQELVLGIDENTAICKIMRDESGDLIPEKTQLRAKDEPDKRVFFRPSPHQGRNFVKSFLNE</sequence>
<gene>
    <name evidence="1" type="ORF">TWF481_008888</name>
</gene>
<organism evidence="1 2">
    <name type="scientific">Arthrobotrys musiformis</name>
    <dbReference type="NCBI Taxonomy" id="47236"/>
    <lineage>
        <taxon>Eukaryota</taxon>
        <taxon>Fungi</taxon>
        <taxon>Dikarya</taxon>
        <taxon>Ascomycota</taxon>
        <taxon>Pezizomycotina</taxon>
        <taxon>Orbiliomycetes</taxon>
        <taxon>Orbiliales</taxon>
        <taxon>Orbiliaceae</taxon>
        <taxon>Arthrobotrys</taxon>
    </lineage>
</organism>
<comment type="caution">
    <text evidence="1">The sequence shown here is derived from an EMBL/GenBank/DDBJ whole genome shotgun (WGS) entry which is preliminary data.</text>
</comment>
<keyword evidence="2" id="KW-1185">Reference proteome</keyword>
<evidence type="ECO:0000313" key="1">
    <source>
        <dbReference type="EMBL" id="KAK6503887.1"/>
    </source>
</evidence>
<dbReference type="InterPro" id="IPR032675">
    <property type="entry name" value="LRR_dom_sf"/>
</dbReference>
<name>A0AAV9WAH0_9PEZI</name>
<proteinExistence type="predicted"/>
<accession>A0AAV9WAH0</accession>
<evidence type="ECO:0000313" key="2">
    <source>
        <dbReference type="Proteomes" id="UP001370758"/>
    </source>
</evidence>
<protein>
    <recommendedName>
        <fullName evidence="3">F-box domain-containing protein</fullName>
    </recommendedName>
</protein>
<evidence type="ECO:0008006" key="3">
    <source>
        <dbReference type="Google" id="ProtNLM"/>
    </source>
</evidence>
<reference evidence="1 2" key="1">
    <citation type="submission" date="2023-08" db="EMBL/GenBank/DDBJ databases">
        <authorList>
            <person name="Palmer J.M."/>
        </authorList>
    </citation>
    <scope>NUCLEOTIDE SEQUENCE [LARGE SCALE GENOMIC DNA]</scope>
    <source>
        <strain evidence="1 2">TWF481</strain>
    </source>
</reference>
<dbReference type="AlphaFoldDB" id="A0AAV9WAH0"/>